<feature type="domain" description="Sushi" evidence="6">
    <location>
        <begin position="163"/>
        <end position="223"/>
    </location>
</feature>
<feature type="domain" description="Sushi" evidence="6">
    <location>
        <begin position="407"/>
        <end position="466"/>
    </location>
</feature>
<dbReference type="Proteomes" id="UP000694546">
    <property type="component" value="Chromosome 12"/>
</dbReference>
<dbReference type="SMART" id="SM00032">
    <property type="entry name" value="CCP"/>
    <property type="match status" value="6"/>
</dbReference>
<feature type="disulfide bond" evidence="4">
    <location>
        <begin position="409"/>
        <end position="452"/>
    </location>
</feature>
<keyword evidence="1 4" id="KW-0768">Sushi</keyword>
<dbReference type="GeneTree" id="ENSGT00940000154967"/>
<feature type="domain" description="Sushi" evidence="6">
    <location>
        <begin position="282"/>
        <end position="350"/>
    </location>
</feature>
<evidence type="ECO:0000256" key="1">
    <source>
        <dbReference type="ARBA" id="ARBA00022659"/>
    </source>
</evidence>
<proteinExistence type="predicted"/>
<accession>A0A8C5C9L1</accession>
<evidence type="ECO:0000256" key="5">
    <source>
        <dbReference type="SAM" id="SignalP"/>
    </source>
</evidence>
<feature type="domain" description="Sushi" evidence="6">
    <location>
        <begin position="351"/>
        <end position="405"/>
    </location>
</feature>
<dbReference type="InterPro" id="IPR035976">
    <property type="entry name" value="Sushi/SCR/CCP_sf"/>
</dbReference>
<dbReference type="InterPro" id="IPR051503">
    <property type="entry name" value="ComplSys_Reg/VirEntry_Med"/>
</dbReference>
<organism evidence="7 8">
    <name type="scientific">Gadus morhua</name>
    <name type="common">Atlantic cod</name>
    <dbReference type="NCBI Taxonomy" id="8049"/>
    <lineage>
        <taxon>Eukaryota</taxon>
        <taxon>Metazoa</taxon>
        <taxon>Chordata</taxon>
        <taxon>Craniata</taxon>
        <taxon>Vertebrata</taxon>
        <taxon>Euteleostomi</taxon>
        <taxon>Actinopterygii</taxon>
        <taxon>Neopterygii</taxon>
        <taxon>Teleostei</taxon>
        <taxon>Neoteleostei</taxon>
        <taxon>Acanthomorphata</taxon>
        <taxon>Zeiogadaria</taxon>
        <taxon>Gadariae</taxon>
        <taxon>Gadiformes</taxon>
        <taxon>Gadoidei</taxon>
        <taxon>Gadidae</taxon>
        <taxon>Gadus</taxon>
    </lineage>
</organism>
<reference evidence="7" key="1">
    <citation type="submission" date="2025-08" db="UniProtKB">
        <authorList>
            <consortium name="Ensembl"/>
        </authorList>
    </citation>
    <scope>IDENTIFICATION</scope>
</reference>
<dbReference type="Ensembl" id="ENSGMOT00000070389.1">
    <property type="protein sequence ID" value="ENSGMOP00000058096.1"/>
    <property type="gene ID" value="ENSGMOG00000023090.1"/>
</dbReference>
<dbReference type="PROSITE" id="PS50923">
    <property type="entry name" value="SUSHI"/>
    <property type="match status" value="6"/>
</dbReference>
<dbReference type="SUPFAM" id="SSF57535">
    <property type="entry name" value="Complement control module/SCR domain"/>
    <property type="match status" value="6"/>
</dbReference>
<dbReference type="AlphaFoldDB" id="A0A8C5C9L1"/>
<evidence type="ECO:0000256" key="4">
    <source>
        <dbReference type="PROSITE-ProRule" id="PRU00302"/>
    </source>
</evidence>
<evidence type="ECO:0000313" key="8">
    <source>
        <dbReference type="Proteomes" id="UP000694546"/>
    </source>
</evidence>
<protein>
    <recommendedName>
        <fullName evidence="6">Sushi domain-containing protein</fullName>
    </recommendedName>
</protein>
<evidence type="ECO:0000259" key="6">
    <source>
        <dbReference type="PROSITE" id="PS50923"/>
    </source>
</evidence>
<dbReference type="Gene3D" id="2.10.70.10">
    <property type="entry name" value="Complement Module, domain 1"/>
    <property type="match status" value="6"/>
</dbReference>
<reference evidence="7" key="2">
    <citation type="submission" date="2025-09" db="UniProtKB">
        <authorList>
            <consortium name="Ensembl"/>
        </authorList>
    </citation>
    <scope>IDENTIFICATION</scope>
</reference>
<dbReference type="PANTHER" id="PTHR45785">
    <property type="entry name" value="COMPLEMENT FACTOR H-RELATED"/>
    <property type="match status" value="1"/>
</dbReference>
<feature type="domain" description="Sushi" evidence="6">
    <location>
        <begin position="224"/>
        <end position="281"/>
    </location>
</feature>
<sequence length="533" mass="59976">MVMVLFVSCFVNADKMHGLSKWCVILIWMVSFTVVTGQDCNISNFNNGQISHLNIDIVGMEETYSNEKQIIVPCKHGFTGFFKIKCSGGVWTKVLGDKCTAKSCGHPGESLNADFTLVSGTDFVFPSQVQYKCHEGYIMVSRNPYRRCLDQGWSGNTPTCEAIKCPDITVDENVLVTGNRLQSSYGNVLQFGCRNRLLALYGPLHIRCEGNGQWNEGPPTCDEVKCKVPDIANGRAHNTEYAEGQHLTITCNDGYSPSGRRPQCLNIRKRAGWSQTPLCERVTCQLPQERGTTYPDGYTDRFLPGKNVSVNCAQGYWFSFNDQQTQKTITCTESGKWISAGVIWMGPCQVIRCQDPNDPNLKERLRSTGYGGYAYYRCKQGFRPTDYVIARCTENGWTPNPLCEVPSQCNLPKRVENAVITEKKREVYSDGDGVTYKCRTNYRMEGESVIRCQRGQWTPGTPTCIRKFFFSNGIEHKSRISCIATTKVVTVTPDRGRLHHGFALFFRTIISNFFDSGDQVIWLSFMPTLLLCS</sequence>
<evidence type="ECO:0000256" key="2">
    <source>
        <dbReference type="ARBA" id="ARBA00022729"/>
    </source>
</evidence>
<feature type="disulfide bond" evidence="4">
    <location>
        <begin position="133"/>
        <end position="160"/>
    </location>
</feature>
<name>A0A8C5C9L1_GADMO</name>
<evidence type="ECO:0000256" key="3">
    <source>
        <dbReference type="ARBA" id="ARBA00023157"/>
    </source>
</evidence>
<dbReference type="InterPro" id="IPR000436">
    <property type="entry name" value="Sushi_SCR_CCP_dom"/>
</dbReference>
<dbReference type="OMA" id="HRAVECQ"/>
<feature type="domain" description="Sushi" evidence="6">
    <location>
        <begin position="102"/>
        <end position="162"/>
    </location>
</feature>
<keyword evidence="3 4" id="KW-1015">Disulfide bond</keyword>
<dbReference type="PANTHER" id="PTHR45785:SF7">
    <property type="entry name" value="COMPLEMENT FACTOR H"/>
    <property type="match status" value="1"/>
</dbReference>
<dbReference type="Pfam" id="PF00084">
    <property type="entry name" value="Sushi"/>
    <property type="match status" value="5"/>
</dbReference>
<keyword evidence="2 5" id="KW-0732">Signal</keyword>
<feature type="disulfide bond" evidence="4">
    <location>
        <begin position="165"/>
        <end position="208"/>
    </location>
</feature>
<keyword evidence="8" id="KW-1185">Reference proteome</keyword>
<feature type="chain" id="PRO_5034720762" description="Sushi domain-containing protein" evidence="5">
    <location>
        <begin position="38"/>
        <end position="533"/>
    </location>
</feature>
<dbReference type="CDD" id="cd00033">
    <property type="entry name" value="CCP"/>
    <property type="match status" value="4"/>
</dbReference>
<evidence type="ECO:0000313" key="7">
    <source>
        <dbReference type="Ensembl" id="ENSGMOP00000058096.1"/>
    </source>
</evidence>
<comment type="caution">
    <text evidence="4">Lacks conserved residue(s) required for the propagation of feature annotation.</text>
</comment>
<feature type="signal peptide" evidence="5">
    <location>
        <begin position="1"/>
        <end position="37"/>
    </location>
</feature>